<dbReference type="EC" id="3.6.1.-" evidence="9"/>
<feature type="active site" description="Proton acceptor" evidence="9">
    <location>
        <position position="72"/>
    </location>
</feature>
<keyword evidence="2 9" id="KW-0963">Cytoplasm</keyword>
<comment type="subcellular location">
    <subcellularLocation>
        <location evidence="1 9">Cytoplasm</location>
    </subcellularLocation>
</comment>
<evidence type="ECO:0000256" key="2">
    <source>
        <dbReference type="ARBA" id="ARBA00022490"/>
    </source>
</evidence>
<dbReference type="SUPFAM" id="SSF52972">
    <property type="entry name" value="ITPase-like"/>
    <property type="match status" value="1"/>
</dbReference>
<evidence type="ECO:0000313" key="10">
    <source>
        <dbReference type="EMBL" id="QIA62871.1"/>
    </source>
</evidence>
<comment type="cofactor">
    <cofactor evidence="9">
        <name>a divalent metal cation</name>
        <dbReference type="ChEBI" id="CHEBI:60240"/>
    </cofactor>
</comment>
<feature type="site" description="Important for substrate specificity" evidence="9">
    <location>
        <position position="14"/>
    </location>
</feature>
<dbReference type="GO" id="GO:0005737">
    <property type="term" value="C:cytoplasm"/>
    <property type="evidence" value="ECO:0007669"/>
    <property type="project" value="UniProtKB-SubCell"/>
</dbReference>
<feature type="site" description="Important for substrate specificity" evidence="9">
    <location>
        <position position="73"/>
    </location>
</feature>
<dbReference type="Proteomes" id="UP000464262">
    <property type="component" value="Chromosome 1"/>
</dbReference>
<keyword evidence="3 9" id="KW-0378">Hydrolase</keyword>
<dbReference type="NCBIfam" id="TIGR00172">
    <property type="entry name" value="maf"/>
    <property type="match status" value="1"/>
</dbReference>
<accession>A0A7Z2T1Y9</accession>
<evidence type="ECO:0000256" key="9">
    <source>
        <dbReference type="HAMAP-Rule" id="MF_00528"/>
    </source>
</evidence>
<name>A0A7Z2T1Y9_9VIBR</name>
<comment type="caution">
    <text evidence="9">Lacks conserved residue(s) required for the propagation of feature annotation.</text>
</comment>
<evidence type="ECO:0000256" key="7">
    <source>
        <dbReference type="ARBA" id="ARBA00060749"/>
    </source>
</evidence>
<evidence type="ECO:0000256" key="5">
    <source>
        <dbReference type="ARBA" id="ARBA00050213"/>
    </source>
</evidence>
<dbReference type="PANTHER" id="PTHR43213">
    <property type="entry name" value="BIFUNCTIONAL DTTP/UTP PYROPHOSPHATASE/METHYLTRANSFERASE PROTEIN-RELATED"/>
    <property type="match status" value="1"/>
</dbReference>
<dbReference type="Pfam" id="PF02545">
    <property type="entry name" value="Maf"/>
    <property type="match status" value="1"/>
</dbReference>
<dbReference type="EMBL" id="CP047475">
    <property type="protein sequence ID" value="QIA62871.1"/>
    <property type="molecule type" value="Genomic_DNA"/>
</dbReference>
<dbReference type="CDD" id="cd00555">
    <property type="entry name" value="Maf"/>
    <property type="match status" value="1"/>
</dbReference>
<feature type="site" description="Important for substrate specificity" evidence="9">
    <location>
        <position position="157"/>
    </location>
</feature>
<evidence type="ECO:0000256" key="3">
    <source>
        <dbReference type="ARBA" id="ARBA00022801"/>
    </source>
</evidence>
<evidence type="ECO:0000256" key="8">
    <source>
        <dbReference type="ARBA" id="ARBA00068163"/>
    </source>
</evidence>
<comment type="catalytic activity">
    <reaction evidence="5 9">
        <text>N(7)-methyl-GTP + H2O = N(7)-methyl-GMP + diphosphate + H(+)</text>
        <dbReference type="Rhea" id="RHEA:58744"/>
        <dbReference type="ChEBI" id="CHEBI:15377"/>
        <dbReference type="ChEBI" id="CHEBI:15378"/>
        <dbReference type="ChEBI" id="CHEBI:33019"/>
        <dbReference type="ChEBI" id="CHEBI:58285"/>
        <dbReference type="ChEBI" id="CHEBI:87133"/>
    </reaction>
</comment>
<proteinExistence type="inferred from homology"/>
<dbReference type="PIRSF" id="PIRSF006305">
    <property type="entry name" value="Maf"/>
    <property type="match status" value="1"/>
</dbReference>
<sequence>MTHYQLALASTSPFRQSLLEKLNLPFFCVEPDCDETPFDGESPQQLVARLAEQKARSCFAQVEQPTLIIGSDQVCVIDNQIIGKPHNRENAIKQLSAQSGKVITFYTGLSVVNTLTNESETIVEPFHVHFRALTTRQIERYVDAEQPFFCAGSFKSEGLGISLFEKLEGKDPNTLVGLPLISLIDLLANQGFKIL</sequence>
<dbReference type="InterPro" id="IPR003697">
    <property type="entry name" value="Maf-like"/>
</dbReference>
<dbReference type="GO" id="GO:0009117">
    <property type="term" value="P:nucleotide metabolic process"/>
    <property type="evidence" value="ECO:0007669"/>
    <property type="project" value="UniProtKB-KW"/>
</dbReference>
<evidence type="ECO:0000256" key="6">
    <source>
        <dbReference type="ARBA" id="ARBA00053369"/>
    </source>
</evidence>
<dbReference type="Gene3D" id="3.90.950.10">
    <property type="match status" value="1"/>
</dbReference>
<comment type="function">
    <text evidence="6 9">Nucleoside triphosphate pyrophosphatase that hydrolyzes 7-methyl-GTP (m(7)GTP). May have a dual role in cell division arrest and in preventing the incorporation of modified nucleotides into cellular nucleic acids.</text>
</comment>
<organism evidence="10 11">
    <name type="scientific">Vibrio astriarenae</name>
    <dbReference type="NCBI Taxonomy" id="1481923"/>
    <lineage>
        <taxon>Bacteria</taxon>
        <taxon>Pseudomonadati</taxon>
        <taxon>Pseudomonadota</taxon>
        <taxon>Gammaproteobacteria</taxon>
        <taxon>Vibrionales</taxon>
        <taxon>Vibrionaceae</taxon>
        <taxon>Vibrio</taxon>
    </lineage>
</organism>
<reference evidence="10 11" key="1">
    <citation type="submission" date="2020-01" db="EMBL/GenBank/DDBJ databases">
        <title>Whole genome and functional gene identification of agarase of Vibrio HN897.</title>
        <authorList>
            <person name="Liu Y."/>
            <person name="Zhao Z."/>
        </authorList>
    </citation>
    <scope>NUCLEOTIDE SEQUENCE [LARGE SCALE GENOMIC DNA]</scope>
    <source>
        <strain evidence="10 11">HN897</strain>
    </source>
</reference>
<keyword evidence="4 9" id="KW-0546">Nucleotide metabolism</keyword>
<dbReference type="AlphaFoldDB" id="A0A7Z2T1Y9"/>
<dbReference type="FunFam" id="3.90.950.10:FF:000005">
    <property type="entry name" value="7-methyl-GTP pyrophosphatase"/>
    <property type="match status" value="1"/>
</dbReference>
<evidence type="ECO:0000256" key="4">
    <source>
        <dbReference type="ARBA" id="ARBA00023080"/>
    </source>
</evidence>
<dbReference type="InterPro" id="IPR029001">
    <property type="entry name" value="ITPase-like_fam"/>
</dbReference>
<gene>
    <name evidence="10" type="ORF">GT360_04775</name>
</gene>
<dbReference type="PANTHER" id="PTHR43213:SF10">
    <property type="entry name" value="7-METHYL-GTP PYROPHOSPHATASE"/>
    <property type="match status" value="1"/>
</dbReference>
<keyword evidence="11" id="KW-1185">Reference proteome</keyword>
<dbReference type="RefSeq" id="WP_164647766.1">
    <property type="nucleotide sequence ID" value="NZ_CP047475.1"/>
</dbReference>
<evidence type="ECO:0000313" key="11">
    <source>
        <dbReference type="Proteomes" id="UP000464262"/>
    </source>
</evidence>
<comment type="similarity">
    <text evidence="7 9">Belongs to the Maf family. YceF subfamily.</text>
</comment>
<dbReference type="HAMAP" id="MF_00528">
    <property type="entry name" value="Maf"/>
    <property type="match status" value="1"/>
</dbReference>
<protein>
    <recommendedName>
        <fullName evidence="8 9">7-methyl-GTP pyrophosphatase</fullName>
        <shortName evidence="9">m(7)GTP pyrophosphatase</shortName>
        <ecNumber evidence="9">3.6.1.-</ecNumber>
    </recommendedName>
</protein>
<dbReference type="KEGG" id="vas:GT360_04775"/>
<evidence type="ECO:0000256" key="1">
    <source>
        <dbReference type="ARBA" id="ARBA00004496"/>
    </source>
</evidence>
<dbReference type="GO" id="GO:0047429">
    <property type="term" value="F:nucleoside triphosphate diphosphatase activity"/>
    <property type="evidence" value="ECO:0007669"/>
    <property type="project" value="InterPro"/>
</dbReference>